<dbReference type="Proteomes" id="UP000481288">
    <property type="component" value="Unassembled WGS sequence"/>
</dbReference>
<keyword evidence="2" id="KW-0539">Nucleus</keyword>
<organism evidence="4 5">
    <name type="scientific">Lachnellula cervina</name>
    <dbReference type="NCBI Taxonomy" id="1316786"/>
    <lineage>
        <taxon>Eukaryota</taxon>
        <taxon>Fungi</taxon>
        <taxon>Dikarya</taxon>
        <taxon>Ascomycota</taxon>
        <taxon>Pezizomycotina</taxon>
        <taxon>Leotiomycetes</taxon>
        <taxon>Helotiales</taxon>
        <taxon>Lachnaceae</taxon>
        <taxon>Lachnellula</taxon>
    </lineage>
</organism>
<dbReference type="PANTHER" id="PTHR31001:SF90">
    <property type="entry name" value="CENTROMERE DNA-BINDING PROTEIN COMPLEX CBF3 SUBUNIT B"/>
    <property type="match status" value="1"/>
</dbReference>
<dbReference type="AlphaFoldDB" id="A0A7D8Z131"/>
<evidence type="ECO:0000313" key="4">
    <source>
        <dbReference type="EMBL" id="TVY58640.1"/>
    </source>
</evidence>
<evidence type="ECO:0000313" key="5">
    <source>
        <dbReference type="Proteomes" id="UP000481288"/>
    </source>
</evidence>
<dbReference type="OrthoDB" id="410267at2759"/>
<name>A0A7D8Z131_9HELO</name>
<evidence type="ECO:0000256" key="2">
    <source>
        <dbReference type="ARBA" id="ARBA00023242"/>
    </source>
</evidence>
<dbReference type="InterPro" id="IPR050613">
    <property type="entry name" value="Sec_Metabolite_Reg"/>
</dbReference>
<feature type="region of interest" description="Disordered" evidence="3">
    <location>
        <begin position="80"/>
        <end position="147"/>
    </location>
</feature>
<comment type="subcellular location">
    <subcellularLocation>
        <location evidence="1">Nucleus</location>
    </subcellularLocation>
</comment>
<keyword evidence="5" id="KW-1185">Reference proteome</keyword>
<feature type="region of interest" description="Disordered" evidence="3">
    <location>
        <begin position="715"/>
        <end position="749"/>
    </location>
</feature>
<evidence type="ECO:0000256" key="1">
    <source>
        <dbReference type="ARBA" id="ARBA00004123"/>
    </source>
</evidence>
<proteinExistence type="predicted"/>
<gene>
    <name evidence="4" type="primary">lepB_1</name>
    <name evidence="4" type="ORF">LCER1_G000071</name>
</gene>
<evidence type="ECO:0000256" key="3">
    <source>
        <dbReference type="SAM" id="MobiDB-lite"/>
    </source>
</evidence>
<sequence length="794" mass="88838">MSRKPQTCAECSRGSAQWCRLADVTHAVERQASHPPDYFPPGGSELIGTSMDSSLNERLLGLVTRLSNRVEHLEARLDKIGPEKRPLPQEDEIDCPEEDVSPSLSTRRRSKQPRISQHEMCRVLPNTEDSERQKETGTKPSLPELDAEVEDAATVLEFLAWGRLKDSDITTGLRDTSGDSALGSEKDIIQSTQTWGLSPTSVSGSQSIDTLQISQIQDLLPSKAQAFLLVEYHAEWLLFMHCSFHAQTLRRDLEKFYLNDQGNINMTSSGLQWTALLFAVICGSMTCAKPAQIGDWGFVEGNQSSLAKQWYQASVECLSAAKYQQSHSLYGVQTIASSTICAHLLGFSNSQSVLLAAAVRIAQSLGLHRLGKPKSSAHENANYDPAERVQQEIGRRVWQQLTIQDWFSVPFSETYCVNPLHFSTNAPLHCDEETMRSTPLSSPTIMSYGNFLFRIACLMPALLDQSSKTHTLEAKYEEVLRFDQMMRELVVSELPPCLNSQTPIEPQWPRWVLLARHCLTVTSAHKIIMIHRSFLGMSFHDKRYAFTRRTCLSAAKTIINEVKQDLPDKSPIIWTTQAFSVAAAIILSLDNFSRHQSAQEYIDNRQLVLDVIKFLSGSISISSIASRGTRLLAGLLAEEEKYTQIPDTRQDLRGESQRAHGEIVVVSKSGDKSLNISAFVKKFCQQDQEPPGSSPIADSHMPLWLQQETSFPSYSNARRESQEMYTASRDISSAASDSRMPPPPSMHDAFDPTAGRRQHEYPPNPFTQAFSDNFDIRNVNWFDDLLGLAPSHSI</sequence>
<dbReference type="PANTHER" id="PTHR31001">
    <property type="entry name" value="UNCHARACTERIZED TRANSCRIPTIONAL REGULATORY PROTEIN"/>
    <property type="match status" value="1"/>
</dbReference>
<comment type="caution">
    <text evidence="4">The sequence shown here is derived from an EMBL/GenBank/DDBJ whole genome shotgun (WGS) entry which is preliminary data.</text>
</comment>
<feature type="compositionally biased region" description="Low complexity" evidence="3">
    <location>
        <begin position="727"/>
        <end position="739"/>
    </location>
</feature>
<feature type="compositionally biased region" description="Acidic residues" evidence="3">
    <location>
        <begin position="89"/>
        <end position="100"/>
    </location>
</feature>
<accession>A0A7D8Z131</accession>
<dbReference type="EMBL" id="QGMG01000031">
    <property type="protein sequence ID" value="TVY58640.1"/>
    <property type="molecule type" value="Genomic_DNA"/>
</dbReference>
<protein>
    <submittedName>
        <fullName evidence="4">Putative transcription factor lepB</fullName>
    </submittedName>
</protein>
<reference evidence="4 5" key="1">
    <citation type="submission" date="2018-05" db="EMBL/GenBank/DDBJ databases">
        <title>Whole genome sequencing for identification of molecular markers to develop diagnostic detection tools for the regulated plant pathogen Lachnellula willkommii.</title>
        <authorList>
            <person name="Giroux E."/>
            <person name="Bilodeau G."/>
        </authorList>
    </citation>
    <scope>NUCLEOTIDE SEQUENCE [LARGE SCALE GENOMIC DNA]</scope>
    <source>
        <strain evidence="4 5">CBS 625.97</strain>
    </source>
</reference>
<dbReference type="GO" id="GO:0005634">
    <property type="term" value="C:nucleus"/>
    <property type="evidence" value="ECO:0007669"/>
    <property type="project" value="UniProtKB-SubCell"/>
</dbReference>
<dbReference type="CDD" id="cd12148">
    <property type="entry name" value="fungal_TF_MHR"/>
    <property type="match status" value="1"/>
</dbReference>